<evidence type="ECO:0000256" key="3">
    <source>
        <dbReference type="ARBA" id="ARBA00011048"/>
    </source>
</evidence>
<comment type="similarity">
    <text evidence="3">In the N-terminal section; belongs to the NADH:flavin oxidoreductase/NADH oxidase family.</text>
</comment>
<feature type="domain" description="FAD/NAD(P)-binding" evidence="11">
    <location>
        <begin position="377"/>
        <end position="645"/>
    </location>
</feature>
<dbReference type="Gene3D" id="3.20.20.70">
    <property type="entry name" value="Aldolase class I"/>
    <property type="match status" value="1"/>
</dbReference>
<evidence type="ECO:0000256" key="8">
    <source>
        <dbReference type="ARBA" id="ARBA00023004"/>
    </source>
</evidence>
<evidence type="ECO:0000256" key="1">
    <source>
        <dbReference type="ARBA" id="ARBA00001917"/>
    </source>
</evidence>
<keyword evidence="7 12" id="KW-0560">Oxidoreductase</keyword>
<dbReference type="PANTHER" id="PTHR42917">
    <property type="entry name" value="2,4-DIENOYL-COA REDUCTASE"/>
    <property type="match status" value="1"/>
</dbReference>
<dbReference type="RefSeq" id="WP_416204701.1">
    <property type="nucleotide sequence ID" value="NZ_JBBKTX010000002.1"/>
</dbReference>
<keyword evidence="6" id="KW-0479">Metal-binding</keyword>
<keyword evidence="4" id="KW-0285">Flavoprotein</keyword>
<dbReference type="Proteomes" id="UP001620597">
    <property type="component" value="Unassembled WGS sequence"/>
</dbReference>
<dbReference type="SUPFAM" id="SSF51971">
    <property type="entry name" value="Nucleotide-binding domain"/>
    <property type="match status" value="1"/>
</dbReference>
<evidence type="ECO:0000259" key="11">
    <source>
        <dbReference type="Pfam" id="PF07992"/>
    </source>
</evidence>
<evidence type="ECO:0000256" key="4">
    <source>
        <dbReference type="ARBA" id="ARBA00022630"/>
    </source>
</evidence>
<comment type="cofactor">
    <cofactor evidence="2">
        <name>[4Fe-4S] cluster</name>
        <dbReference type="ChEBI" id="CHEBI:49883"/>
    </cofactor>
</comment>
<dbReference type="EMBL" id="JBBKTX010000002">
    <property type="protein sequence ID" value="MFK4751196.1"/>
    <property type="molecule type" value="Genomic_DNA"/>
</dbReference>
<keyword evidence="5" id="KW-0288">FMN</keyword>
<dbReference type="EC" id="1.3.1.34" evidence="12"/>
<dbReference type="CDD" id="cd02930">
    <property type="entry name" value="DCR_FMN"/>
    <property type="match status" value="1"/>
</dbReference>
<dbReference type="PANTHER" id="PTHR42917:SF2">
    <property type="entry name" value="2,4-DIENOYL-COA REDUCTASE [(2E)-ENOYL-COA-PRODUCING]"/>
    <property type="match status" value="1"/>
</dbReference>
<keyword evidence="8" id="KW-0408">Iron</keyword>
<dbReference type="Gene3D" id="3.40.50.720">
    <property type="entry name" value="NAD(P)-binding Rossmann-like Domain"/>
    <property type="match status" value="1"/>
</dbReference>
<comment type="caution">
    <text evidence="12">The sequence shown here is derived from an EMBL/GenBank/DDBJ whole genome shotgun (WGS) entry which is preliminary data.</text>
</comment>
<protein>
    <submittedName>
        <fullName evidence="12">NADPH-dependent 2,4-dienoyl-CoA reductase</fullName>
        <ecNumber evidence="12">1.3.1.34</ecNumber>
    </submittedName>
</protein>
<dbReference type="GO" id="GO:0008670">
    <property type="term" value="F:2,4-dienoyl-CoA reductase (NADPH) activity"/>
    <property type="evidence" value="ECO:0007669"/>
    <property type="project" value="UniProtKB-EC"/>
</dbReference>
<organism evidence="12 13">
    <name type="scientific">Oceanobacter antarcticus</name>
    <dbReference type="NCBI Taxonomy" id="3133425"/>
    <lineage>
        <taxon>Bacteria</taxon>
        <taxon>Pseudomonadati</taxon>
        <taxon>Pseudomonadota</taxon>
        <taxon>Gammaproteobacteria</taxon>
        <taxon>Oceanospirillales</taxon>
        <taxon>Oceanospirillaceae</taxon>
        <taxon>Oceanobacter</taxon>
    </lineage>
</organism>
<dbReference type="Pfam" id="PF00724">
    <property type="entry name" value="Oxidored_FMN"/>
    <property type="match status" value="1"/>
</dbReference>
<dbReference type="PRINTS" id="PR00368">
    <property type="entry name" value="FADPNR"/>
</dbReference>
<dbReference type="InterPro" id="IPR023753">
    <property type="entry name" value="FAD/NAD-binding_dom"/>
</dbReference>
<dbReference type="InterPro" id="IPR051793">
    <property type="entry name" value="NADH:flavin_oxidoreductase"/>
</dbReference>
<proteinExistence type="inferred from homology"/>
<comment type="cofactor">
    <cofactor evidence="1">
        <name>FMN</name>
        <dbReference type="ChEBI" id="CHEBI:58210"/>
    </cofactor>
</comment>
<evidence type="ECO:0000259" key="10">
    <source>
        <dbReference type="Pfam" id="PF00724"/>
    </source>
</evidence>
<reference evidence="12 13" key="1">
    <citation type="submission" date="2024-03" db="EMBL/GenBank/DDBJ databases">
        <title>High-quality draft genome sequence of Oceanobacter sp. wDCs-4.</title>
        <authorList>
            <person name="Dong C."/>
        </authorList>
    </citation>
    <scope>NUCLEOTIDE SEQUENCE [LARGE SCALE GENOMIC DNA]</scope>
    <source>
        <strain evidence="13">wDCs-4</strain>
    </source>
</reference>
<gene>
    <name evidence="12" type="ORF">WG929_02135</name>
</gene>
<evidence type="ECO:0000256" key="6">
    <source>
        <dbReference type="ARBA" id="ARBA00022723"/>
    </source>
</evidence>
<dbReference type="SUPFAM" id="SSF51905">
    <property type="entry name" value="FAD/NAD(P)-binding domain"/>
    <property type="match status" value="1"/>
</dbReference>
<dbReference type="PRINTS" id="PR00469">
    <property type="entry name" value="PNDRDTASEII"/>
</dbReference>
<evidence type="ECO:0000256" key="7">
    <source>
        <dbReference type="ARBA" id="ARBA00023002"/>
    </source>
</evidence>
<dbReference type="SUPFAM" id="SSF51395">
    <property type="entry name" value="FMN-linked oxidoreductases"/>
    <property type="match status" value="1"/>
</dbReference>
<evidence type="ECO:0000313" key="12">
    <source>
        <dbReference type="EMBL" id="MFK4751196.1"/>
    </source>
</evidence>
<accession>A0ABW8NE15</accession>
<keyword evidence="9" id="KW-0411">Iron-sulfur</keyword>
<evidence type="ECO:0000256" key="2">
    <source>
        <dbReference type="ARBA" id="ARBA00001966"/>
    </source>
</evidence>
<sequence>MSRYTHLFQPLDLGFTQLKNRVVMGSMHTGLEDRPWHFNELAAYFEERAKGGVGLIVTGGFAPNRVGDLLPFGSKLISSWQVPFHRKVTDAVHRHDGKILMQILHAGRYGYTPLNVAPSAIQSPITPFKPRELTAGQIRTTIKHFGRAARLAQKAGYDGVEVMGSEGYFITQMLNTRTNQRTDEWGGSYRNRMRFAIEVIREIRARAGEHFIVMFRLSMLDLVDGGSTAEEIIELAHELEKAGVTLLNTGIGWHEARVPTIVTSVPRGAFVAATAQVKQAVSIPVIASNRINMPETAEAILAQGQADMVAMARPFLADPEWVLKAEQGREDEINTCIACNQACLDHTFENKRASCLVNPRACHETELVWQPTTQPKRVAVVGAGPAGLACAVVAAQRGHQVSLFEGRDFIGGQFNLASRIPGKEEFRETIRYYQAMIQKLGIDLRLSTRVEADSLSQSGFDDVVIATGVEPRIPQVAGLDNAKVITYQQLLSEPLALGSRVAIMGAGGIGFDVAEYLTQEGQSTTLNAKHWRVEWGVDVTSQTRGGLVAPIVDASPRKVYLLQRKASALGKGLNKTTGWVHRATMKMKQVEMIAGVQYDRIDDQGLHIRIVRGDETEERLLEVDHIVVCTGQESVNRLYHDLKALMTDGVTGIHLVGGAEFAGELDAKRAIRQASVLAASL</sequence>
<name>A0ABW8NE15_9GAMM</name>
<keyword evidence="13" id="KW-1185">Reference proteome</keyword>
<dbReference type="Pfam" id="PF07992">
    <property type="entry name" value="Pyr_redox_2"/>
    <property type="match status" value="1"/>
</dbReference>
<dbReference type="InterPro" id="IPR001155">
    <property type="entry name" value="OxRdtase_FMN_N"/>
</dbReference>
<evidence type="ECO:0000313" key="13">
    <source>
        <dbReference type="Proteomes" id="UP001620597"/>
    </source>
</evidence>
<evidence type="ECO:0000256" key="5">
    <source>
        <dbReference type="ARBA" id="ARBA00022643"/>
    </source>
</evidence>
<evidence type="ECO:0000256" key="9">
    <source>
        <dbReference type="ARBA" id="ARBA00023014"/>
    </source>
</evidence>
<dbReference type="InterPro" id="IPR013785">
    <property type="entry name" value="Aldolase_TIM"/>
</dbReference>
<feature type="domain" description="NADH:flavin oxidoreductase/NADH oxidase N-terminal" evidence="10">
    <location>
        <begin position="7"/>
        <end position="332"/>
    </location>
</feature>
<dbReference type="Gene3D" id="3.50.50.60">
    <property type="entry name" value="FAD/NAD(P)-binding domain"/>
    <property type="match status" value="1"/>
</dbReference>
<dbReference type="InterPro" id="IPR036188">
    <property type="entry name" value="FAD/NAD-bd_sf"/>
</dbReference>